<accession>A0ABP2P3H7</accession>
<evidence type="ECO:0000313" key="5">
    <source>
        <dbReference type="Proteomes" id="UP000003016"/>
    </source>
</evidence>
<dbReference type="Pfam" id="PF00561">
    <property type="entry name" value="Abhydrolase_1"/>
    <property type="match status" value="1"/>
</dbReference>
<dbReference type="PIRSF" id="PIRSF000443">
    <property type="entry name" value="Homoser_Ac_trans"/>
    <property type="match status" value="1"/>
</dbReference>
<feature type="active site" evidence="2">
    <location>
        <position position="332"/>
    </location>
</feature>
<dbReference type="EC" id="2.3.1.31" evidence="2"/>
<organism evidence="4 5">
    <name type="scientific">Haemophilus parahaemolyticus HK385</name>
    <dbReference type="NCBI Taxonomy" id="1095744"/>
    <lineage>
        <taxon>Bacteria</taxon>
        <taxon>Pseudomonadati</taxon>
        <taxon>Pseudomonadota</taxon>
        <taxon>Gammaproteobacteria</taxon>
        <taxon>Pasteurellales</taxon>
        <taxon>Pasteurellaceae</taxon>
        <taxon>Haemophilus</taxon>
    </lineage>
</organism>
<comment type="caution">
    <text evidence="2">Lacks conserved residue(s) required for the propagation of feature annotation.</text>
</comment>
<dbReference type="HAMAP" id="MF_00296">
    <property type="entry name" value="MetX_acyltransf"/>
    <property type="match status" value="1"/>
</dbReference>
<evidence type="ECO:0000256" key="1">
    <source>
        <dbReference type="ARBA" id="ARBA00022679"/>
    </source>
</evidence>
<dbReference type="GO" id="GO:0004414">
    <property type="term" value="F:homoserine O-acetyltransferase activity"/>
    <property type="evidence" value="ECO:0007669"/>
    <property type="project" value="UniProtKB-EC"/>
</dbReference>
<dbReference type="Proteomes" id="UP000003016">
    <property type="component" value="Unassembled WGS sequence"/>
</dbReference>
<dbReference type="InterPro" id="IPR029058">
    <property type="entry name" value="AB_hydrolase_fold"/>
</dbReference>
<keyword evidence="5" id="KW-1185">Reference proteome</keyword>
<comment type="subcellular location">
    <subcellularLocation>
        <location evidence="2">Cytoplasm</location>
    </subcellularLocation>
</comment>
<comment type="pathway">
    <text evidence="2">Amino-acid biosynthesis; L-methionine biosynthesis via de novo pathway; O-acetyl-L-homoserine from L-homoserine: step 1/1.</text>
</comment>
<dbReference type="Gene3D" id="3.40.50.1820">
    <property type="entry name" value="alpha/beta hydrolase"/>
    <property type="match status" value="1"/>
</dbReference>
<comment type="caution">
    <text evidence="4">The sequence shown here is derived from an EMBL/GenBank/DDBJ whole genome shotgun (WGS) entry which is preliminary data.</text>
</comment>
<keyword evidence="1 2" id="KW-0808">Transferase</keyword>
<protein>
    <recommendedName>
        <fullName evidence="2">Homoserine O-acetyltransferase</fullName>
        <shortName evidence="2">HAT</shortName>
        <ecNumber evidence="2">2.3.1.31</ecNumber>
    </recommendedName>
    <alternativeName>
        <fullName evidence="2">Homoserine transacetylase</fullName>
        <shortName evidence="2">HTA</shortName>
    </alternativeName>
</protein>
<keyword evidence="2" id="KW-0963">Cytoplasm</keyword>
<gene>
    <name evidence="4" type="primary">metX</name>
    <name evidence="2" type="synonym">metXA</name>
    <name evidence="4" type="ORF">HMPREF1050_1859</name>
</gene>
<dbReference type="PANTHER" id="PTHR32268">
    <property type="entry name" value="HOMOSERINE O-ACETYLTRANSFERASE"/>
    <property type="match status" value="1"/>
</dbReference>
<dbReference type="InterPro" id="IPR008220">
    <property type="entry name" value="HAT_MetX-like"/>
</dbReference>
<dbReference type="Gene3D" id="1.10.1740.110">
    <property type="match status" value="1"/>
</dbReference>
<dbReference type="NCBIfam" id="NF001209">
    <property type="entry name" value="PRK00175.1"/>
    <property type="match status" value="1"/>
</dbReference>
<feature type="binding site" evidence="2">
    <location>
        <position position="240"/>
    </location>
    <ligand>
        <name>substrate</name>
    </ligand>
</feature>
<feature type="active site" description="Nucleophile" evidence="2">
    <location>
        <position position="171"/>
    </location>
</feature>
<sequence>MTNYPAIATLRIFHLASGKILLYFANQGYMAQSITLFEDKPLSLALGGELSPVQVAYQTYGTLNAEKNNAILLCHALTGDAEPALSGMDKGWWQDFIGPNLAFDTNKYFFICSNVLGGCKGTTGPSSLHPSTGKPYGSQFPLILVQDIVKVQKALIDALGISHLHAVIGGSFGGMQATQWAIDYPDFIDNVINLCSSLSMSAEAIGFNHVMRQAIINDPHYNNGDYYDGIAPDNGLKIARMLGMLTYRTDIQLAKAFGRETKQNGQFWGDHFQVESYLSYQGVKFLDRFDANSYLHLLRALDLYDPAFNYPNLNTALAKIKANYTLIAITSDQLFKLRDVQKSRQQLQDAGVNLNYHELNSNFGHDSFLVDYAFFEPLIKQALNG</sequence>
<comment type="catalytic activity">
    <reaction evidence="2">
        <text>L-homoserine + acetyl-CoA = O-acetyl-L-homoserine + CoA</text>
        <dbReference type="Rhea" id="RHEA:13701"/>
        <dbReference type="ChEBI" id="CHEBI:57287"/>
        <dbReference type="ChEBI" id="CHEBI:57288"/>
        <dbReference type="ChEBI" id="CHEBI:57476"/>
        <dbReference type="ChEBI" id="CHEBI:57716"/>
        <dbReference type="EC" id="2.3.1.31"/>
    </reaction>
</comment>
<dbReference type="NCBIfam" id="TIGR01392">
    <property type="entry name" value="homoserO_Ac_trn"/>
    <property type="match status" value="1"/>
</dbReference>
<evidence type="ECO:0000259" key="3">
    <source>
        <dbReference type="Pfam" id="PF00561"/>
    </source>
</evidence>
<keyword evidence="2 4" id="KW-0012">Acyltransferase</keyword>
<keyword evidence="2" id="KW-0486">Methionine biosynthesis</keyword>
<evidence type="ECO:0000313" key="4">
    <source>
        <dbReference type="EMBL" id="EIJ71760.1"/>
    </source>
</evidence>
<name>A0ABP2P3H7_HAEPH</name>
<evidence type="ECO:0000256" key="2">
    <source>
        <dbReference type="HAMAP-Rule" id="MF_00296"/>
    </source>
</evidence>
<feature type="active site" evidence="2">
    <location>
        <position position="365"/>
    </location>
</feature>
<comment type="function">
    <text evidence="2">Transfers an acetyl group from acetyl-CoA to L-homoserine, forming acetyl-L-homoserine.</text>
</comment>
<dbReference type="EMBL" id="AJSW01000016">
    <property type="protein sequence ID" value="EIJ71760.1"/>
    <property type="molecule type" value="Genomic_DNA"/>
</dbReference>
<comment type="similarity">
    <text evidence="2">Belongs to the AB hydrolase superfamily. MetX family.</text>
</comment>
<dbReference type="PANTHER" id="PTHR32268:SF11">
    <property type="entry name" value="HOMOSERINE O-ACETYLTRANSFERASE"/>
    <property type="match status" value="1"/>
</dbReference>
<dbReference type="InterPro" id="IPR000073">
    <property type="entry name" value="AB_hydrolase_1"/>
</dbReference>
<feature type="domain" description="AB hydrolase-1" evidence="3">
    <location>
        <begin position="69"/>
        <end position="370"/>
    </location>
</feature>
<comment type="subunit">
    <text evidence="2">Homodimer.</text>
</comment>
<dbReference type="SUPFAM" id="SSF53474">
    <property type="entry name" value="alpha/beta-Hydrolases"/>
    <property type="match status" value="1"/>
</dbReference>
<proteinExistence type="inferred from homology"/>
<keyword evidence="2" id="KW-0028">Amino-acid biosynthesis</keyword>
<reference evidence="4 5" key="1">
    <citation type="submission" date="2012-02" db="EMBL/GenBank/DDBJ databases">
        <authorList>
            <person name="Harkins D.M."/>
            <person name="Madupu R."/>
            <person name="Durkin A.S."/>
            <person name="Torralba M."/>
            <person name="Methe B."/>
            <person name="Sutton G.G."/>
            <person name="Nelson K.E."/>
        </authorList>
    </citation>
    <scope>NUCLEOTIDE SEQUENCE [LARGE SCALE GENOMIC DNA]</scope>
    <source>
        <strain evidence="4 5">HK385</strain>
    </source>
</reference>
<feature type="binding site" evidence="2">
    <location>
        <position position="366"/>
    </location>
    <ligand>
        <name>substrate</name>
    </ligand>
</feature>